<dbReference type="AlphaFoldDB" id="A0A7D9KBB9"/>
<comment type="caution">
    <text evidence="2">The sequence shown here is derived from an EMBL/GenBank/DDBJ whole genome shotgun (WGS) entry which is preliminary data.</text>
</comment>
<keyword evidence="3" id="KW-1185">Reference proteome</keyword>
<dbReference type="InterPro" id="IPR011029">
    <property type="entry name" value="DEATH-like_dom_sf"/>
</dbReference>
<accession>A0A7D9KBB9</accession>
<evidence type="ECO:0000313" key="3">
    <source>
        <dbReference type="Proteomes" id="UP001152795"/>
    </source>
</evidence>
<dbReference type="Pfam" id="PF00531">
    <property type="entry name" value="Death"/>
    <property type="match status" value="1"/>
</dbReference>
<organism evidence="2 3">
    <name type="scientific">Paramuricea clavata</name>
    <name type="common">Red gorgonian</name>
    <name type="synonym">Violescent sea-whip</name>
    <dbReference type="NCBI Taxonomy" id="317549"/>
    <lineage>
        <taxon>Eukaryota</taxon>
        <taxon>Metazoa</taxon>
        <taxon>Cnidaria</taxon>
        <taxon>Anthozoa</taxon>
        <taxon>Octocorallia</taxon>
        <taxon>Malacalcyonacea</taxon>
        <taxon>Plexauridae</taxon>
        <taxon>Paramuricea</taxon>
    </lineage>
</organism>
<gene>
    <name evidence="2" type="ORF">PACLA_8A087372</name>
</gene>
<feature type="compositionally biased region" description="Polar residues" evidence="1">
    <location>
        <begin position="106"/>
        <end position="117"/>
    </location>
</feature>
<evidence type="ECO:0000256" key="1">
    <source>
        <dbReference type="SAM" id="MobiDB-lite"/>
    </source>
</evidence>
<dbReference type="GO" id="GO:0007165">
    <property type="term" value="P:signal transduction"/>
    <property type="evidence" value="ECO:0007669"/>
    <property type="project" value="InterPro"/>
</dbReference>
<dbReference type="EMBL" id="CACRXK020032540">
    <property type="protein sequence ID" value="CAB4043519.1"/>
    <property type="molecule type" value="Genomic_DNA"/>
</dbReference>
<name>A0A7D9KBB9_PARCT</name>
<dbReference type="InterPro" id="IPR000488">
    <property type="entry name" value="Death_dom"/>
</dbReference>
<feature type="non-terminal residue" evidence="2">
    <location>
        <position position="1"/>
    </location>
</feature>
<dbReference type="Proteomes" id="UP001152795">
    <property type="component" value="Unassembled WGS sequence"/>
</dbReference>
<protein>
    <submittedName>
        <fullName evidence="2">---NA</fullName>
    </submittedName>
</protein>
<feature type="region of interest" description="Disordered" evidence="1">
    <location>
        <begin position="96"/>
        <end position="117"/>
    </location>
</feature>
<sequence>EEPFCDTTKLSPPELTRLAPQIIRKWREIAGLAELDEGEVENVNQSNIPYPEAKDKARKILTMISNKPNFSRKKLAEHLEEVKLCNLVDVVLRGTSRLSPHGAGSQIASPNKTVESR</sequence>
<dbReference type="PROSITE" id="PS50017">
    <property type="entry name" value="DEATH_DOMAIN"/>
    <property type="match status" value="1"/>
</dbReference>
<reference evidence="2" key="1">
    <citation type="submission" date="2020-04" db="EMBL/GenBank/DDBJ databases">
        <authorList>
            <person name="Alioto T."/>
            <person name="Alioto T."/>
            <person name="Gomez Garrido J."/>
        </authorList>
    </citation>
    <scope>NUCLEOTIDE SEQUENCE</scope>
    <source>
        <strain evidence="2">A484AB</strain>
    </source>
</reference>
<dbReference type="Gene3D" id="1.10.533.10">
    <property type="entry name" value="Death Domain, Fas"/>
    <property type="match status" value="1"/>
</dbReference>
<evidence type="ECO:0000313" key="2">
    <source>
        <dbReference type="EMBL" id="CAB4043519.1"/>
    </source>
</evidence>
<proteinExistence type="predicted"/>